<dbReference type="SUPFAM" id="SSF103473">
    <property type="entry name" value="MFS general substrate transporter"/>
    <property type="match status" value="1"/>
</dbReference>
<dbReference type="InterPro" id="IPR036259">
    <property type="entry name" value="MFS_trans_sf"/>
</dbReference>
<gene>
    <name evidence="4" type="ORF">H4Q32_006846</name>
</gene>
<evidence type="ECO:0000256" key="3">
    <source>
        <dbReference type="SAM" id="Phobius"/>
    </source>
</evidence>
<dbReference type="EMBL" id="JACTAM010000008">
    <property type="protein sequence ID" value="KAI2661288.1"/>
    <property type="molecule type" value="Genomic_DNA"/>
</dbReference>
<dbReference type="InterPro" id="IPR039672">
    <property type="entry name" value="MFS_2"/>
</dbReference>
<keyword evidence="5" id="KW-1185">Reference proteome</keyword>
<keyword evidence="3" id="KW-0812">Transmembrane</keyword>
<comment type="similarity">
    <text evidence="2">Belongs to the major facilitator superfamily.</text>
</comment>
<evidence type="ECO:0000313" key="5">
    <source>
        <dbReference type="Proteomes" id="UP000830375"/>
    </source>
</evidence>
<proteinExistence type="inferred from homology"/>
<evidence type="ECO:0000256" key="2">
    <source>
        <dbReference type="ARBA" id="ARBA00008335"/>
    </source>
</evidence>
<dbReference type="Pfam" id="PF13347">
    <property type="entry name" value="MFS_2"/>
    <property type="match status" value="1"/>
</dbReference>
<reference evidence="4 5" key="1">
    <citation type="submission" date="2022-01" db="EMBL/GenBank/DDBJ databases">
        <title>A high-quality chromosome-level genome assembly of rohu carp, Labeo rohita.</title>
        <authorList>
            <person name="Arick M.A. II"/>
            <person name="Hsu C.-Y."/>
            <person name="Magbanua Z."/>
            <person name="Pechanova O."/>
            <person name="Grover C."/>
            <person name="Miller E."/>
            <person name="Thrash A."/>
            <person name="Ezzel L."/>
            <person name="Alam S."/>
            <person name="Benzie J."/>
            <person name="Hamilton M."/>
            <person name="Karsi A."/>
            <person name="Lawrence M.L."/>
            <person name="Peterson D.G."/>
        </authorList>
    </citation>
    <scope>NUCLEOTIDE SEQUENCE [LARGE SCALE GENOMIC DNA]</scope>
    <source>
        <strain evidence="5">BAU-BD-2019</strain>
        <tissue evidence="4">Blood</tissue>
    </source>
</reference>
<organism evidence="4 5">
    <name type="scientific">Labeo rohita</name>
    <name type="common">Indian major carp</name>
    <name type="synonym">Cyprinus rohita</name>
    <dbReference type="NCBI Taxonomy" id="84645"/>
    <lineage>
        <taxon>Eukaryota</taxon>
        <taxon>Metazoa</taxon>
        <taxon>Chordata</taxon>
        <taxon>Craniata</taxon>
        <taxon>Vertebrata</taxon>
        <taxon>Euteleostomi</taxon>
        <taxon>Actinopterygii</taxon>
        <taxon>Neopterygii</taxon>
        <taxon>Teleostei</taxon>
        <taxon>Ostariophysi</taxon>
        <taxon>Cypriniformes</taxon>
        <taxon>Cyprinidae</taxon>
        <taxon>Labeoninae</taxon>
        <taxon>Labeonini</taxon>
        <taxon>Labeo</taxon>
    </lineage>
</organism>
<feature type="transmembrane region" description="Helical" evidence="3">
    <location>
        <begin position="156"/>
        <end position="176"/>
    </location>
</feature>
<protein>
    <submittedName>
        <fullName evidence="4">Sodium-dependent lysophosphatidylcholine symporter 1-A</fullName>
    </submittedName>
</protein>
<dbReference type="PANTHER" id="PTHR11328">
    <property type="entry name" value="MAJOR FACILITATOR SUPERFAMILY DOMAIN-CONTAINING PROTEIN"/>
    <property type="match status" value="1"/>
</dbReference>
<feature type="transmembrane region" description="Helical" evidence="3">
    <location>
        <begin position="104"/>
        <end position="122"/>
    </location>
</feature>
<accession>A0ABQ8MHE8</accession>
<keyword evidence="3" id="KW-0472">Membrane</keyword>
<feature type="transmembrane region" description="Helical" evidence="3">
    <location>
        <begin position="183"/>
        <end position="201"/>
    </location>
</feature>
<dbReference type="Proteomes" id="UP000830375">
    <property type="component" value="Unassembled WGS sequence"/>
</dbReference>
<evidence type="ECO:0000256" key="1">
    <source>
        <dbReference type="ARBA" id="ARBA00004141"/>
    </source>
</evidence>
<comment type="subcellular location">
    <subcellularLocation>
        <location evidence="1">Membrane</location>
        <topology evidence="1">Multi-pass membrane protein</topology>
    </subcellularLocation>
</comment>
<keyword evidence="3" id="KW-1133">Transmembrane helix</keyword>
<feature type="transmembrane region" description="Helical" evidence="3">
    <location>
        <begin position="213"/>
        <end position="238"/>
    </location>
</feature>
<evidence type="ECO:0000313" key="4">
    <source>
        <dbReference type="EMBL" id="KAI2661288.1"/>
    </source>
</evidence>
<name>A0ABQ8MHE8_LABRO</name>
<comment type="caution">
    <text evidence="4">The sequence shown here is derived from an EMBL/GenBank/DDBJ whole genome shotgun (WGS) entry which is preliminary data.</text>
</comment>
<sequence length="267" mass="29406">MHLLYIYVCVSHQRTAFMISALVMSALFFVCCMVLFLGVKEQRGPLSGQSHMNTTYLNAVKKLIGHASYQHLVLGFLFSTLAFQMSLGNFTLFCTHVAGLGAQFQYLMLAILVSATISVPMWQMILVRLGKKTALFIGLPLLIPALVVLVSMSENFATYMVMCVLAGSSLAALFLLPWFCNKLGGGLSAAISTMTLHFTGYKAGACSHADGVVLALKLLLAPIPITFLLVGLVFFYLYPINEARRKKIQQDLENTRWDIRVSAKAHI</sequence>
<feature type="transmembrane region" description="Helical" evidence="3">
    <location>
        <begin position="72"/>
        <end position="98"/>
    </location>
</feature>
<feature type="transmembrane region" description="Helical" evidence="3">
    <location>
        <begin position="134"/>
        <end position="150"/>
    </location>
</feature>
<dbReference type="PANTHER" id="PTHR11328:SF44">
    <property type="entry name" value="SODIUM-DEPENDENT LYSOPHOSPHATIDYLCHOLINE SYMPORTER 1-B"/>
    <property type="match status" value="1"/>
</dbReference>
<feature type="transmembrane region" description="Helical" evidence="3">
    <location>
        <begin position="16"/>
        <end position="39"/>
    </location>
</feature>